<dbReference type="SUPFAM" id="SSF54060">
    <property type="entry name" value="His-Me finger endonucleases"/>
    <property type="match status" value="1"/>
</dbReference>
<dbReference type="InterPro" id="IPR005135">
    <property type="entry name" value="Endo/exonuclease/phosphatase"/>
</dbReference>
<feature type="domain" description="Endonuclease/exonuclease/phosphatase" evidence="4">
    <location>
        <begin position="825"/>
        <end position="964"/>
    </location>
</feature>
<evidence type="ECO:0000256" key="1">
    <source>
        <dbReference type="SAM" id="SignalP"/>
    </source>
</evidence>
<dbReference type="Pfam" id="PF13290">
    <property type="entry name" value="CHB_HEX_C_1"/>
    <property type="match status" value="1"/>
</dbReference>
<dbReference type="CDD" id="cd04486">
    <property type="entry name" value="YhcR_OBF_like"/>
    <property type="match status" value="1"/>
</dbReference>
<sequence>MKKGKWRTSFNVLAASALVVSAVAPAMPMAVHAETGQALSVGEAIANNSGIATVRGYIVGYVKSATSVVTTGVEDTNIAIADNPNETDVSKMLFVQLTSSYRSEFGLKSNPAALGKQIDVTGNLEAYFTKAGLKSPSAIQFTGDVTEPELPTEPEAMTMAEARAAAPGTEVTIKGTVTAKLKNTLAVQDATGGIAVRPTSLNVAEGDVVTLKGTLADYRGLLQLDKAAVVTKESGQAAQPKVIAGAEVDERNESQLVKIQNVILTKDSEGTGWANYKATDTEGNTFIVRDEKGDLGLTENPYASIAGIVQQFDNDYQIIPRSSADVVIDSSLVLPPVATPAGGTFIGGTTVTLTSTTANAEILYTLDGVDPKVGGATYAEPIQINQNTTLKAVVKTADQVYSDVITMDYTIVDALRIHDIQGASHTSTYNNKVVEGVEGIVTSSYEVTGSTYYTIQTPDELMDNDPHTSEGILLYSGRNKWPIEVGDLVSVTGKVSEYAIEGYADRQTTDLLTTQINVRDDQGGKVTVLQKNVKLPTPVVIDASNLPSNAIDSDNLTVFNPETDAIDFWESLEGMRVQVSNVKAVGPQANGDLVTVLEGKATNTKHGGILLEKDNQNADRIQFRLEPNGAAREFEVSTGDKFVGDIVGVVGYSYQNYKIYANLAAMQNAHVKSSVTPEQTHIVKDDKKLTIGSYNLENFSNNTKETSADKAAKLARAFVKDLQSPDIVGVTEVQDNNGASAGDAAANESYERLINEIVKAGGVKYAYANIDPINNEDGGAPNANIRVGFLYNPARVTLADLPAGDATTAVGYENGSLTLNPGRIDPQNEAFKSSRKPLVAQFDFNGEQVIVVVNHWNSKNGDTPVFGSKQPPYYGSEVQRKKIATIVEGFIHDVKTKNPDANIVAVGDFNDFQFSEAMSILESRHMTNMINKLPENDRYTYVFQGNSQVLDHILVSNNLAAKTEVDAIHINADFTDMAGRASDHDPVLVQVDIKPTAVEPEQPGKDKDTKPNAPIKHFTYHNVNDKKLKINGPNVAVKVTGTTFIKEGIEFKGAYGEFTGDALKNNVVRFASVHKNAVIDFEGAEVKQLIIEGTKASEVRGADNIQEIVYKNGAKESNIKFSYVGKKNTAPIVAKPFDNVTVTAGEAVTIDVTKHFTDAENDALTFTSTLGEIKNGILTLQLAEGTHLVAVTANDGKLTTTARFTAIVESKPEQNDYYAAAYGKEGAALKAALHTIISDHKKLTYDQVWDALKQTDEDPNNPNNVILLYSGESRAKSLNGGNVGNWNREHVWAKSHGNFGTSVGPGTDIHHLRATDVQVNSSRGNLDFDNGGSGVKGCDGCFKTSTSFEPPNRVKGDVARMLFYMATRYEQGDRVDLELNEKLNNGTAPYHGKLSVLLQWHLQDPVDEIERARNEKIYEIQGNRNPFIDNPQWVQLIWQTEKALPKAS</sequence>
<dbReference type="InterPro" id="IPR036691">
    <property type="entry name" value="Endo/exonu/phosph_ase_sf"/>
</dbReference>
<keyword evidence="1" id="KW-0732">Signal</keyword>
<dbReference type="Pfam" id="PF04231">
    <property type="entry name" value="Endonuclease_1"/>
    <property type="match status" value="1"/>
</dbReference>
<keyword evidence="6" id="KW-0255">Endonuclease</keyword>
<evidence type="ECO:0000259" key="3">
    <source>
        <dbReference type="Pfam" id="PF18942"/>
    </source>
</evidence>
<name>A0ABZ0RZM7_9BACI</name>
<dbReference type="GO" id="GO:0004519">
    <property type="term" value="F:endonuclease activity"/>
    <property type="evidence" value="ECO:0007669"/>
    <property type="project" value="UniProtKB-KW"/>
</dbReference>
<dbReference type="InterPro" id="IPR059177">
    <property type="entry name" value="GH29D-like_dom"/>
</dbReference>
<proteinExistence type="predicted"/>
<dbReference type="RefSeq" id="WP_319837198.1">
    <property type="nucleotide sequence ID" value="NZ_CP137624.1"/>
</dbReference>
<organism evidence="6 7">
    <name type="scientific">Lysinibacillus louembei</name>
    <dbReference type="NCBI Taxonomy" id="1470088"/>
    <lineage>
        <taxon>Bacteria</taxon>
        <taxon>Bacillati</taxon>
        <taxon>Bacillota</taxon>
        <taxon>Bacilli</taxon>
        <taxon>Bacillales</taxon>
        <taxon>Bacillaceae</taxon>
        <taxon>Lysinibacillus</taxon>
    </lineage>
</organism>
<gene>
    <name evidence="6" type="ORF">R6U77_01820</name>
</gene>
<evidence type="ECO:0000313" key="6">
    <source>
        <dbReference type="EMBL" id="WPK12456.1"/>
    </source>
</evidence>
<feature type="chain" id="PRO_5046960103" evidence="1">
    <location>
        <begin position="34"/>
        <end position="1448"/>
    </location>
</feature>
<reference evidence="6 7" key="1">
    <citation type="submission" date="2023-09" db="EMBL/GenBank/DDBJ databases">
        <authorList>
            <person name="Page C.A."/>
            <person name="Perez-Diaz I.M."/>
        </authorList>
    </citation>
    <scope>NUCLEOTIDE SEQUENCE [LARGE SCALE GENOMIC DNA]</scope>
    <source>
        <strain evidence="6 7">Ll15</strain>
    </source>
</reference>
<dbReference type="InterPro" id="IPR007346">
    <property type="entry name" value="Endonuclease-I"/>
</dbReference>
<keyword evidence="6" id="KW-0540">Nuclease</keyword>
<feature type="domain" description="Endonuclease YhcR N-terminal" evidence="5">
    <location>
        <begin position="39"/>
        <end position="141"/>
    </location>
</feature>
<feature type="domain" description="GH29D-like beta-sandwich" evidence="2">
    <location>
        <begin position="340"/>
        <end position="406"/>
    </location>
</feature>
<evidence type="ECO:0000259" key="4">
    <source>
        <dbReference type="Pfam" id="PF19580"/>
    </source>
</evidence>
<dbReference type="InterPro" id="IPR043744">
    <property type="entry name" value="DUF5689"/>
</dbReference>
<keyword evidence="6" id="KW-0378">Hydrolase</keyword>
<evidence type="ECO:0000313" key="7">
    <source>
        <dbReference type="Proteomes" id="UP001322664"/>
    </source>
</evidence>
<feature type="domain" description="DUF5689" evidence="3">
    <location>
        <begin position="168"/>
        <end position="326"/>
    </location>
</feature>
<dbReference type="CDD" id="cd10283">
    <property type="entry name" value="MnuA_DNase1-like"/>
    <property type="match status" value="1"/>
</dbReference>
<feature type="signal peptide" evidence="1">
    <location>
        <begin position="1"/>
        <end position="33"/>
    </location>
</feature>
<dbReference type="PANTHER" id="PTHR42834">
    <property type="entry name" value="ENDONUCLEASE/EXONUCLEASE/PHOSPHATASE FAMILY PROTEIN (AFU_ORTHOLOGUE AFUA_3G09210)"/>
    <property type="match status" value="1"/>
</dbReference>
<dbReference type="Pfam" id="PF19886">
    <property type="entry name" value="DUF6359"/>
    <property type="match status" value="1"/>
</dbReference>
<evidence type="ECO:0000259" key="2">
    <source>
        <dbReference type="Pfam" id="PF13290"/>
    </source>
</evidence>
<accession>A0ABZ0RZM7</accession>
<dbReference type="Gene3D" id="3.60.10.10">
    <property type="entry name" value="Endonuclease/exonuclease/phosphatase"/>
    <property type="match status" value="1"/>
</dbReference>
<dbReference type="Pfam" id="PF19580">
    <property type="entry name" value="Exo_endo_phos_3"/>
    <property type="match status" value="1"/>
</dbReference>
<dbReference type="PANTHER" id="PTHR42834:SF1">
    <property type="entry name" value="ENDONUCLEASE_EXONUCLEASE_PHOSPHATASE FAMILY PROTEIN (AFU_ORTHOLOGUE AFUA_3G09210)"/>
    <property type="match status" value="1"/>
</dbReference>
<evidence type="ECO:0000259" key="5">
    <source>
        <dbReference type="Pfam" id="PF19886"/>
    </source>
</evidence>
<dbReference type="SUPFAM" id="SSF56219">
    <property type="entry name" value="DNase I-like"/>
    <property type="match status" value="1"/>
</dbReference>
<dbReference type="InterPro" id="IPR045939">
    <property type="entry name" value="YhcR_N"/>
</dbReference>
<protein>
    <submittedName>
        <fullName evidence="6">Endonuclease</fullName>
    </submittedName>
</protein>
<dbReference type="InterPro" id="IPR044925">
    <property type="entry name" value="His-Me_finger_sf"/>
</dbReference>
<dbReference type="Proteomes" id="UP001322664">
    <property type="component" value="Chromosome"/>
</dbReference>
<keyword evidence="7" id="KW-1185">Reference proteome</keyword>
<dbReference type="EMBL" id="CP137624">
    <property type="protein sequence ID" value="WPK12456.1"/>
    <property type="molecule type" value="Genomic_DNA"/>
</dbReference>
<dbReference type="Pfam" id="PF18942">
    <property type="entry name" value="DUF5689"/>
    <property type="match status" value="1"/>
</dbReference>